<dbReference type="Gene3D" id="3.40.640.10">
    <property type="entry name" value="Type I PLP-dependent aspartate aminotransferase-like (Major domain)"/>
    <property type="match status" value="1"/>
</dbReference>
<dbReference type="InterPro" id="IPR015422">
    <property type="entry name" value="PyrdxlP-dep_Trfase_small"/>
</dbReference>
<accession>A0A6A6ZJ43</accession>
<evidence type="ECO:0000256" key="6">
    <source>
        <dbReference type="RuleBase" id="RU362118"/>
    </source>
</evidence>
<dbReference type="GO" id="GO:0019346">
    <property type="term" value="P:transsulfuration"/>
    <property type="evidence" value="ECO:0007669"/>
    <property type="project" value="InterPro"/>
</dbReference>
<dbReference type="PANTHER" id="PTHR43797:SF2">
    <property type="entry name" value="HOMOCYSTEINE_CYSTEINE SYNTHASE"/>
    <property type="match status" value="1"/>
</dbReference>
<name>A0A6A6ZJ43_9PLEO</name>
<dbReference type="InterPro" id="IPR015421">
    <property type="entry name" value="PyrdxlP-dep_Trfase_major"/>
</dbReference>
<keyword evidence="3" id="KW-0808">Transferase</keyword>
<dbReference type="InterPro" id="IPR006235">
    <property type="entry name" value="OAc-hSer/O-AcSer_sulfhydrylase"/>
</dbReference>
<evidence type="ECO:0000256" key="1">
    <source>
        <dbReference type="ARBA" id="ARBA00001933"/>
    </source>
</evidence>
<dbReference type="GO" id="GO:0004124">
    <property type="term" value="F:cysteine synthase activity"/>
    <property type="evidence" value="ECO:0007669"/>
    <property type="project" value="TreeGrafter"/>
</dbReference>
<evidence type="ECO:0000313" key="8">
    <source>
        <dbReference type="EMBL" id="KAF2821050.1"/>
    </source>
</evidence>
<dbReference type="Proteomes" id="UP000799424">
    <property type="component" value="Unassembled WGS sequence"/>
</dbReference>
<proteinExistence type="inferred from homology"/>
<reference evidence="8" key="1">
    <citation type="journal article" date="2020" name="Stud. Mycol.">
        <title>101 Dothideomycetes genomes: a test case for predicting lifestyles and emergence of pathogens.</title>
        <authorList>
            <person name="Haridas S."/>
            <person name="Albert R."/>
            <person name="Binder M."/>
            <person name="Bloem J."/>
            <person name="Labutti K."/>
            <person name="Salamov A."/>
            <person name="Andreopoulos B."/>
            <person name="Baker S."/>
            <person name="Barry K."/>
            <person name="Bills G."/>
            <person name="Bluhm B."/>
            <person name="Cannon C."/>
            <person name="Castanera R."/>
            <person name="Culley D."/>
            <person name="Daum C."/>
            <person name="Ezra D."/>
            <person name="Gonzalez J."/>
            <person name="Henrissat B."/>
            <person name="Kuo A."/>
            <person name="Liang C."/>
            <person name="Lipzen A."/>
            <person name="Lutzoni F."/>
            <person name="Magnuson J."/>
            <person name="Mondo S."/>
            <person name="Nolan M."/>
            <person name="Ohm R."/>
            <person name="Pangilinan J."/>
            <person name="Park H.-J."/>
            <person name="Ramirez L."/>
            <person name="Alfaro M."/>
            <person name="Sun H."/>
            <person name="Tritt A."/>
            <person name="Yoshinaga Y."/>
            <person name="Zwiers L.-H."/>
            <person name="Turgeon B."/>
            <person name="Goodwin S."/>
            <person name="Spatafora J."/>
            <person name="Crous P."/>
            <person name="Grigoriev I."/>
        </authorList>
    </citation>
    <scope>NUCLEOTIDE SEQUENCE</scope>
    <source>
        <strain evidence="8">CBS 113818</strain>
    </source>
</reference>
<comment type="similarity">
    <text evidence="2 6">Belongs to the trans-sulfuration enzymes family.</text>
</comment>
<organism evidence="8 9">
    <name type="scientific">Ophiobolus disseminans</name>
    <dbReference type="NCBI Taxonomy" id="1469910"/>
    <lineage>
        <taxon>Eukaryota</taxon>
        <taxon>Fungi</taxon>
        <taxon>Dikarya</taxon>
        <taxon>Ascomycota</taxon>
        <taxon>Pezizomycotina</taxon>
        <taxon>Dothideomycetes</taxon>
        <taxon>Pleosporomycetidae</taxon>
        <taxon>Pleosporales</taxon>
        <taxon>Pleosporineae</taxon>
        <taxon>Phaeosphaeriaceae</taxon>
        <taxon>Ophiobolus</taxon>
    </lineage>
</organism>
<evidence type="ECO:0000256" key="3">
    <source>
        <dbReference type="ARBA" id="ARBA00022679"/>
    </source>
</evidence>
<dbReference type="InterPro" id="IPR054542">
    <property type="entry name" value="Cys_met_metab_PP"/>
</dbReference>
<dbReference type="GO" id="GO:0005737">
    <property type="term" value="C:cytoplasm"/>
    <property type="evidence" value="ECO:0007669"/>
    <property type="project" value="TreeGrafter"/>
</dbReference>
<feature type="region of interest" description="Disordered" evidence="7">
    <location>
        <begin position="454"/>
        <end position="496"/>
    </location>
</feature>
<dbReference type="PROSITE" id="PS00868">
    <property type="entry name" value="CYS_MET_METAB_PP"/>
    <property type="match status" value="1"/>
</dbReference>
<evidence type="ECO:0000256" key="2">
    <source>
        <dbReference type="ARBA" id="ARBA00009077"/>
    </source>
</evidence>
<protein>
    <submittedName>
        <fullName evidence="8">O-acetylhomoserine ami</fullName>
    </submittedName>
</protein>
<feature type="compositionally biased region" description="Basic and acidic residues" evidence="7">
    <location>
        <begin position="487"/>
        <end position="496"/>
    </location>
</feature>
<evidence type="ECO:0000256" key="7">
    <source>
        <dbReference type="SAM" id="MobiDB-lite"/>
    </source>
</evidence>
<dbReference type="GO" id="GO:0030170">
    <property type="term" value="F:pyridoxal phosphate binding"/>
    <property type="evidence" value="ECO:0007669"/>
    <property type="project" value="InterPro"/>
</dbReference>
<dbReference type="GO" id="GO:0006535">
    <property type="term" value="P:cysteine biosynthetic process from serine"/>
    <property type="evidence" value="ECO:0007669"/>
    <property type="project" value="TreeGrafter"/>
</dbReference>
<sequence>MVSGHLGSVTKTPEFETLALHGAQEPDPINGSRALPLYQTAAYNFDDAADGASKFAWSKEGYVYTRMGNPTTSVFEQRMAMLEGGVGAVAAASGHAAQFMAITTICEPGNNFVSTMNLYGGTFNQFRVYFKKFNILCKFVPGHNPQDIKAAIDDKTRAVYIETIGNPQFNVPDIAAISEVCHEAGIPLIVDNTFGMGGYLAKPIKLGADIVTHSCTKWIGGHGTSMGGIVIDGGHFDWSANGKFPGMTEPADGYHGMRFWDTYGLKALSAKVRMDAMRDLGPCISPFNAWLFIQGLETLALRADRHVHNTLALARWLEKHPCVNWVNYPGLESHPDYEMAQKVLPKGQGGVLTFGVAGNIKEVAAVVDNLKLCSHLANVGDAKTLIIHPWRTTHQQIPDEEKIKGGVTPDLIRVSLGLEHISDVIHDFEQAFEGAGLKPAKGWTPTWRNGLSTEASDGTLYAPQPGKPNGAAEASQPTKSIGTAEEAATRELAVRV</sequence>
<gene>
    <name evidence="8" type="ORF">CC86DRAFT_107910</name>
</gene>
<dbReference type="CDD" id="cd00614">
    <property type="entry name" value="CGS_like"/>
    <property type="match status" value="1"/>
</dbReference>
<evidence type="ECO:0000256" key="5">
    <source>
        <dbReference type="PIRSR" id="PIRSR001434-2"/>
    </source>
</evidence>
<dbReference type="InterPro" id="IPR015424">
    <property type="entry name" value="PyrdxlP-dep_Trfase"/>
</dbReference>
<feature type="modified residue" description="N6-(pyridoxal phosphate)lysine" evidence="5">
    <location>
        <position position="217"/>
    </location>
</feature>
<dbReference type="Gene3D" id="3.90.1150.10">
    <property type="entry name" value="Aspartate Aminotransferase, domain 1"/>
    <property type="match status" value="1"/>
</dbReference>
<dbReference type="AlphaFoldDB" id="A0A6A6ZJ43"/>
<dbReference type="FunFam" id="3.40.640.10:FF:000035">
    <property type="entry name" value="O-succinylhomoserine sulfhydrylase"/>
    <property type="match status" value="1"/>
</dbReference>
<dbReference type="InterPro" id="IPR000277">
    <property type="entry name" value="Cys/Met-Metab_PyrdxlP-dep_enz"/>
</dbReference>
<keyword evidence="4 5" id="KW-0663">Pyridoxal phosphate</keyword>
<dbReference type="OrthoDB" id="3512640at2759"/>
<dbReference type="PIRSF" id="PIRSF001434">
    <property type="entry name" value="CGS"/>
    <property type="match status" value="1"/>
</dbReference>
<dbReference type="EMBL" id="MU006238">
    <property type="protein sequence ID" value="KAF2821050.1"/>
    <property type="molecule type" value="Genomic_DNA"/>
</dbReference>
<dbReference type="NCBIfam" id="TIGR01326">
    <property type="entry name" value="OAH_OAS_sulfhy"/>
    <property type="match status" value="1"/>
</dbReference>
<evidence type="ECO:0000313" key="9">
    <source>
        <dbReference type="Proteomes" id="UP000799424"/>
    </source>
</evidence>
<dbReference type="GO" id="GO:0071269">
    <property type="term" value="P:L-homocysteine biosynthetic process"/>
    <property type="evidence" value="ECO:0007669"/>
    <property type="project" value="TreeGrafter"/>
</dbReference>
<dbReference type="SUPFAM" id="SSF53383">
    <property type="entry name" value="PLP-dependent transferases"/>
    <property type="match status" value="1"/>
</dbReference>
<dbReference type="Pfam" id="PF01053">
    <property type="entry name" value="Cys_Met_Meta_PP"/>
    <property type="match status" value="1"/>
</dbReference>
<dbReference type="GO" id="GO:0003961">
    <property type="term" value="F:O-acetylhomoserine aminocarboxypropyltransferase activity"/>
    <property type="evidence" value="ECO:0007669"/>
    <property type="project" value="TreeGrafter"/>
</dbReference>
<dbReference type="PANTHER" id="PTHR43797">
    <property type="entry name" value="HOMOCYSTEINE/CYSTEINE SYNTHASE"/>
    <property type="match status" value="1"/>
</dbReference>
<evidence type="ECO:0000256" key="4">
    <source>
        <dbReference type="ARBA" id="ARBA00022898"/>
    </source>
</evidence>
<keyword evidence="9" id="KW-1185">Reference proteome</keyword>
<comment type="cofactor">
    <cofactor evidence="1 6">
        <name>pyridoxal 5'-phosphate</name>
        <dbReference type="ChEBI" id="CHEBI:597326"/>
    </cofactor>
</comment>